<feature type="transmembrane region" description="Helical" evidence="1">
    <location>
        <begin position="71"/>
        <end position="89"/>
    </location>
</feature>
<name>A0A4Y2LKF9_ARAVE</name>
<gene>
    <name evidence="2" type="ORF">AVEN_256524_1</name>
</gene>
<reference evidence="2 3" key="1">
    <citation type="journal article" date="2019" name="Sci. Rep.">
        <title>Orb-weaving spider Araneus ventricosus genome elucidates the spidroin gene catalogue.</title>
        <authorList>
            <person name="Kono N."/>
            <person name="Nakamura H."/>
            <person name="Ohtoshi R."/>
            <person name="Moran D.A.P."/>
            <person name="Shinohara A."/>
            <person name="Yoshida Y."/>
            <person name="Fujiwara M."/>
            <person name="Mori M."/>
            <person name="Tomita M."/>
            <person name="Arakawa K."/>
        </authorList>
    </citation>
    <scope>NUCLEOTIDE SEQUENCE [LARGE SCALE GENOMIC DNA]</scope>
</reference>
<comment type="caution">
    <text evidence="2">The sequence shown here is derived from an EMBL/GenBank/DDBJ whole genome shotgun (WGS) entry which is preliminary data.</text>
</comment>
<sequence length="107" mass="11889">MEGSAPEEECRGGLQRPLVRFGSFMNDPPKWIGLIGWYQTGRCPKWCRTALSHRVGTGSLQMRCCRISKQVLCSLVGTVIVVWLLGPVSDEESYPGKGGRDRRMSSS</sequence>
<keyword evidence="1" id="KW-0812">Transmembrane</keyword>
<protein>
    <submittedName>
        <fullName evidence="2">Uncharacterized protein</fullName>
    </submittedName>
</protein>
<accession>A0A4Y2LKF9</accession>
<evidence type="ECO:0000313" key="3">
    <source>
        <dbReference type="Proteomes" id="UP000499080"/>
    </source>
</evidence>
<dbReference type="Proteomes" id="UP000499080">
    <property type="component" value="Unassembled WGS sequence"/>
</dbReference>
<organism evidence="2 3">
    <name type="scientific">Araneus ventricosus</name>
    <name type="common">Orbweaver spider</name>
    <name type="synonym">Epeira ventricosa</name>
    <dbReference type="NCBI Taxonomy" id="182803"/>
    <lineage>
        <taxon>Eukaryota</taxon>
        <taxon>Metazoa</taxon>
        <taxon>Ecdysozoa</taxon>
        <taxon>Arthropoda</taxon>
        <taxon>Chelicerata</taxon>
        <taxon>Arachnida</taxon>
        <taxon>Araneae</taxon>
        <taxon>Araneomorphae</taxon>
        <taxon>Entelegynae</taxon>
        <taxon>Araneoidea</taxon>
        <taxon>Araneidae</taxon>
        <taxon>Araneus</taxon>
    </lineage>
</organism>
<dbReference type="EMBL" id="BGPR01006000">
    <property type="protein sequence ID" value="GBN15255.1"/>
    <property type="molecule type" value="Genomic_DNA"/>
</dbReference>
<keyword evidence="1" id="KW-0472">Membrane</keyword>
<proteinExistence type="predicted"/>
<keyword evidence="3" id="KW-1185">Reference proteome</keyword>
<keyword evidence="1" id="KW-1133">Transmembrane helix</keyword>
<dbReference type="AlphaFoldDB" id="A0A4Y2LKF9"/>
<evidence type="ECO:0000256" key="1">
    <source>
        <dbReference type="SAM" id="Phobius"/>
    </source>
</evidence>
<evidence type="ECO:0000313" key="2">
    <source>
        <dbReference type="EMBL" id="GBN15255.1"/>
    </source>
</evidence>